<protein>
    <submittedName>
        <fullName evidence="1">NIF3 (NGG1p interacting factor 3)-like protein</fullName>
    </submittedName>
</protein>
<dbReference type="Proteomes" id="UP000034854">
    <property type="component" value="Unassembled WGS sequence"/>
</dbReference>
<gene>
    <name evidence="1" type="ORF">UU34_C0004G0032</name>
</gene>
<dbReference type="InterPro" id="IPR036069">
    <property type="entry name" value="DUF34/NIF3_sf"/>
</dbReference>
<name>A0A0G0UIX6_9BACT</name>
<comment type="caution">
    <text evidence="1">The sequence shown here is derived from an EMBL/GenBank/DDBJ whole genome shotgun (WGS) entry which is preliminary data.</text>
</comment>
<evidence type="ECO:0000313" key="2">
    <source>
        <dbReference type="Proteomes" id="UP000034854"/>
    </source>
</evidence>
<dbReference type="EMBL" id="LCAG01000004">
    <property type="protein sequence ID" value="KKR87491.1"/>
    <property type="molecule type" value="Genomic_DNA"/>
</dbReference>
<dbReference type="PATRIC" id="fig|1618409.3.peg.391"/>
<evidence type="ECO:0000313" key="1">
    <source>
        <dbReference type="EMBL" id="KKR87491.1"/>
    </source>
</evidence>
<accession>A0A0G0UIX6</accession>
<organism evidence="1 2">
    <name type="scientific">Candidatus Curtissbacteria bacterium GW2011_GWA1_41_11</name>
    <dbReference type="NCBI Taxonomy" id="1618409"/>
    <lineage>
        <taxon>Bacteria</taxon>
        <taxon>Candidatus Curtissiibacteriota</taxon>
    </lineage>
</organism>
<dbReference type="SUPFAM" id="SSF102705">
    <property type="entry name" value="NIF3 (NGG1p interacting factor 3)-like"/>
    <property type="match status" value="1"/>
</dbReference>
<reference evidence="1 2" key="1">
    <citation type="journal article" date="2015" name="Nature">
        <title>rRNA introns, odd ribosomes, and small enigmatic genomes across a large radiation of phyla.</title>
        <authorList>
            <person name="Brown C.T."/>
            <person name="Hug L.A."/>
            <person name="Thomas B.C."/>
            <person name="Sharon I."/>
            <person name="Castelle C.J."/>
            <person name="Singh A."/>
            <person name="Wilkins M.J."/>
            <person name="Williams K.H."/>
            <person name="Banfield J.F."/>
        </authorList>
    </citation>
    <scope>NUCLEOTIDE SEQUENCE [LARGE SCALE GENOMIC DNA]</scope>
</reference>
<proteinExistence type="predicted"/>
<sequence>MGMDADPRGKNGVGRYLGRQKESYSELSAKKKEDFDLESLTNPYSDTRILFGDPKKQVKKVLAGIDSNGAEVLLVDRLNQKGEGIDLLIGHHPAGHALASLHEVMDLQVDTFAENGVPENVAYALLQESMSLVKRKFGPLNHSQAVDAARLLGIPLLALHTVWDNIGDAFMKKYMAGKKFDRVADVLGEITKIPEFAEAVKGKNGPSIVSGSENARTGKIMVTFTGGTNPSKELYMELAKAGVGTLVEMHIPEESLQELKKAHINAIDVGHMAADSIGANLFLDELEKKGVAVIPASGLIRVRRIKSSKK</sequence>
<dbReference type="AlphaFoldDB" id="A0A0G0UIX6"/>